<dbReference type="InterPro" id="IPR053772">
    <property type="entry name" value="At1g61320/At1g61330-like"/>
</dbReference>
<dbReference type="OrthoDB" id="1932213at2759"/>
<evidence type="ECO:0000259" key="1">
    <source>
        <dbReference type="Pfam" id="PF08387"/>
    </source>
</evidence>
<protein>
    <recommendedName>
        <fullName evidence="1">FBD domain-containing protein</fullName>
    </recommendedName>
</protein>
<feature type="domain" description="FBD" evidence="1">
    <location>
        <begin position="75"/>
        <end position="114"/>
    </location>
</feature>
<dbReference type="EMBL" id="KK914568">
    <property type="protein sequence ID" value="KDP32960.1"/>
    <property type="molecule type" value="Genomic_DNA"/>
</dbReference>
<keyword evidence="3" id="KW-1185">Reference proteome</keyword>
<dbReference type="InterPro" id="IPR006566">
    <property type="entry name" value="FBD"/>
</dbReference>
<evidence type="ECO:0000313" key="3">
    <source>
        <dbReference type="Proteomes" id="UP000027138"/>
    </source>
</evidence>
<sequence>MFTNSNFHFFAQVKFIPETIPVFSQVTSLTLTFIRHPKFSMLKMISILSAFPCLCTFELMTRCPEDVDEEKAKPVEYVPRHLTKVELGGFCSTPNQMEFAIYLLKNASALRWLVIEQEVKPYVPKRQSWDEGEREMVYERLQEFAKDGVLVVR</sequence>
<evidence type="ECO:0000313" key="2">
    <source>
        <dbReference type="EMBL" id="KDP32960.1"/>
    </source>
</evidence>
<reference evidence="2 3" key="1">
    <citation type="journal article" date="2014" name="PLoS ONE">
        <title>Global Analysis of Gene Expression Profiles in Physic Nut (Jatropha curcas L.) Seedlings Exposed to Salt Stress.</title>
        <authorList>
            <person name="Zhang L."/>
            <person name="Zhang C."/>
            <person name="Wu P."/>
            <person name="Chen Y."/>
            <person name="Li M."/>
            <person name="Jiang H."/>
            <person name="Wu G."/>
        </authorList>
    </citation>
    <scope>NUCLEOTIDE SEQUENCE [LARGE SCALE GENOMIC DNA]</scope>
    <source>
        <strain evidence="3">cv. GZQX0401</strain>
        <tissue evidence="2">Young leaves</tissue>
    </source>
</reference>
<dbReference type="Proteomes" id="UP000027138">
    <property type="component" value="Unassembled WGS sequence"/>
</dbReference>
<dbReference type="Pfam" id="PF08387">
    <property type="entry name" value="FBD"/>
    <property type="match status" value="1"/>
</dbReference>
<organism evidence="2 3">
    <name type="scientific">Jatropha curcas</name>
    <name type="common">Barbados nut</name>
    <dbReference type="NCBI Taxonomy" id="180498"/>
    <lineage>
        <taxon>Eukaryota</taxon>
        <taxon>Viridiplantae</taxon>
        <taxon>Streptophyta</taxon>
        <taxon>Embryophyta</taxon>
        <taxon>Tracheophyta</taxon>
        <taxon>Spermatophyta</taxon>
        <taxon>Magnoliopsida</taxon>
        <taxon>eudicotyledons</taxon>
        <taxon>Gunneridae</taxon>
        <taxon>Pentapetalae</taxon>
        <taxon>rosids</taxon>
        <taxon>fabids</taxon>
        <taxon>Malpighiales</taxon>
        <taxon>Euphorbiaceae</taxon>
        <taxon>Crotonoideae</taxon>
        <taxon>Jatropheae</taxon>
        <taxon>Jatropha</taxon>
    </lineage>
</organism>
<accession>A0A067KL11</accession>
<proteinExistence type="predicted"/>
<dbReference type="AlphaFoldDB" id="A0A067KL11"/>
<name>A0A067KL11_JATCU</name>
<dbReference type="PANTHER" id="PTHR34145:SF28">
    <property type="entry name" value="F-BOX DOMAIN-CONTAINING PROTEIN"/>
    <property type="match status" value="1"/>
</dbReference>
<gene>
    <name evidence="2" type="ORF">JCGZ_12991</name>
</gene>
<dbReference type="PANTHER" id="PTHR34145">
    <property type="entry name" value="OS02G0105600 PROTEIN"/>
    <property type="match status" value="1"/>
</dbReference>